<evidence type="ECO:0000313" key="2">
    <source>
        <dbReference type="EMBL" id="KAG5833579.1"/>
    </source>
</evidence>
<dbReference type="AlphaFoldDB" id="A0A9D3RK79"/>
<feature type="chain" id="PRO_5038691476" description="Secreted protein" evidence="1">
    <location>
        <begin position="24"/>
        <end position="155"/>
    </location>
</feature>
<comment type="caution">
    <text evidence="2">The sequence shown here is derived from an EMBL/GenBank/DDBJ whole genome shotgun (WGS) entry which is preliminary data.</text>
</comment>
<proteinExistence type="predicted"/>
<dbReference type="Proteomes" id="UP001044222">
    <property type="component" value="Chromosome 16"/>
</dbReference>
<dbReference type="EMBL" id="JAFIRN010000016">
    <property type="protein sequence ID" value="KAG5833579.1"/>
    <property type="molecule type" value="Genomic_DNA"/>
</dbReference>
<gene>
    <name evidence="2" type="ORF">ANANG_G00277390</name>
</gene>
<feature type="signal peptide" evidence="1">
    <location>
        <begin position="1"/>
        <end position="23"/>
    </location>
</feature>
<organism evidence="2 3">
    <name type="scientific">Anguilla anguilla</name>
    <name type="common">European freshwater eel</name>
    <name type="synonym">Muraena anguilla</name>
    <dbReference type="NCBI Taxonomy" id="7936"/>
    <lineage>
        <taxon>Eukaryota</taxon>
        <taxon>Metazoa</taxon>
        <taxon>Chordata</taxon>
        <taxon>Craniata</taxon>
        <taxon>Vertebrata</taxon>
        <taxon>Euteleostomi</taxon>
        <taxon>Actinopterygii</taxon>
        <taxon>Neopterygii</taxon>
        <taxon>Teleostei</taxon>
        <taxon>Anguilliformes</taxon>
        <taxon>Anguillidae</taxon>
        <taxon>Anguilla</taxon>
    </lineage>
</organism>
<keyword evidence="1" id="KW-0732">Signal</keyword>
<keyword evidence="3" id="KW-1185">Reference proteome</keyword>
<accession>A0A9D3RK79</accession>
<name>A0A9D3RK79_ANGAN</name>
<sequence>MRSSLLKTIRAWLSLWKATVLWTAPQLPRLFSHQEAAIVNHSLWLQAIQESAGSLQGPSCCACFQTENGCKVGRPVAPLIPGSPSCTSSHLLFQLCFKERNRLDKILNFPLNLNWQWTSKCELHAISILCFTLFYCFILKVKHCKTASFEYFGTP</sequence>
<reference evidence="2" key="1">
    <citation type="submission" date="2021-01" db="EMBL/GenBank/DDBJ databases">
        <title>A chromosome-scale assembly of European eel, Anguilla anguilla.</title>
        <authorList>
            <person name="Henkel C."/>
            <person name="Jong-Raadsen S.A."/>
            <person name="Dufour S."/>
            <person name="Weltzien F.-A."/>
            <person name="Palstra A.P."/>
            <person name="Pelster B."/>
            <person name="Spaink H.P."/>
            <person name="Van Den Thillart G.E."/>
            <person name="Jansen H."/>
            <person name="Zahm M."/>
            <person name="Klopp C."/>
            <person name="Cedric C."/>
            <person name="Louis A."/>
            <person name="Berthelot C."/>
            <person name="Parey E."/>
            <person name="Roest Crollius H."/>
            <person name="Montfort J."/>
            <person name="Robinson-Rechavi M."/>
            <person name="Bucao C."/>
            <person name="Bouchez O."/>
            <person name="Gislard M."/>
            <person name="Lluch J."/>
            <person name="Milhes M."/>
            <person name="Lampietro C."/>
            <person name="Lopez Roques C."/>
            <person name="Donnadieu C."/>
            <person name="Braasch I."/>
            <person name="Desvignes T."/>
            <person name="Postlethwait J."/>
            <person name="Bobe J."/>
            <person name="Guiguen Y."/>
            <person name="Dirks R."/>
        </authorList>
    </citation>
    <scope>NUCLEOTIDE SEQUENCE</scope>
    <source>
        <strain evidence="2">Tag_6206</strain>
        <tissue evidence="2">Liver</tissue>
    </source>
</reference>
<evidence type="ECO:0008006" key="4">
    <source>
        <dbReference type="Google" id="ProtNLM"/>
    </source>
</evidence>
<evidence type="ECO:0000313" key="3">
    <source>
        <dbReference type="Proteomes" id="UP001044222"/>
    </source>
</evidence>
<evidence type="ECO:0000256" key="1">
    <source>
        <dbReference type="SAM" id="SignalP"/>
    </source>
</evidence>
<protein>
    <recommendedName>
        <fullName evidence="4">Secreted protein</fullName>
    </recommendedName>
</protein>